<evidence type="ECO:0000313" key="2">
    <source>
        <dbReference type="EMBL" id="CEG06702.1"/>
    </source>
</evidence>
<dbReference type="AlphaFoldDB" id="A0A090MK62"/>
<dbReference type="InterPro" id="IPR018777">
    <property type="entry name" value="Replication_initiator_prot_A"/>
</dbReference>
<sequence length="393" mass="44101">MAVRRRSLSERGQLDLFRARPGDFAPRDAQDLMAYPFFSLSKSHRVAPIDFVAGNVTIRVEAVPDHGMATIWDADILIWAASQIVEARDAGLRTSRLMAATPYEILTYVGRGTSLRDYQRLKAALDRLQSTTVATSIRQPAEGRRHRFSWINEWQERTDRNGRPEGIELIVPDWFYQAVLDDALVLTIDRAYFDLTGGLDRWLYRLVRKHGGRQRNGWRFDFRHLHQKSGCLSPFKRFAFELRDIIRRQPLPGYTLFLEVEIGGRTLLAFEPTIRCGQPVDGLVLSGTRTIVLSGTGGSCYREPKPALTAEDQTRNRALNLESNIDSNLQESARDVDNLARDAAGNLGIEAGKGADLPPATTAPTPPLGKDDLSTTDHSETLHRPRDPSGGRR</sequence>
<feature type="compositionally biased region" description="Basic and acidic residues" evidence="1">
    <location>
        <begin position="369"/>
        <end position="393"/>
    </location>
</feature>
<reference evidence="2 3" key="1">
    <citation type="journal article" date="2014" name="Genome Announc.">
        <title>Genome Sequence of Afipia felis Strain 76713, Isolated in Hospital Water Using an Amoeba Co-Culture Procedure.</title>
        <authorList>
            <person name="Benamar S."/>
            <person name="La Scola B."/>
            <person name="Croce O."/>
        </authorList>
    </citation>
    <scope>NUCLEOTIDE SEQUENCE [LARGE SCALE GENOMIC DNA]</scope>
    <source>
        <strain evidence="2 3">76713</strain>
    </source>
</reference>
<accession>A0A090MK62</accession>
<dbReference type="EMBL" id="CCAZ020000001">
    <property type="protein sequence ID" value="CEG06702.1"/>
    <property type="molecule type" value="Genomic_DNA"/>
</dbReference>
<evidence type="ECO:0000313" key="3">
    <source>
        <dbReference type="Proteomes" id="UP000035762"/>
    </source>
</evidence>
<proteinExistence type="predicted"/>
<protein>
    <submittedName>
        <fullName evidence="2">Replication initiator protein A</fullName>
    </submittedName>
</protein>
<dbReference type="Pfam" id="PF10134">
    <property type="entry name" value="RPA"/>
    <property type="match status" value="1"/>
</dbReference>
<evidence type="ECO:0000256" key="1">
    <source>
        <dbReference type="SAM" id="MobiDB-lite"/>
    </source>
</evidence>
<organism evidence="2 3">
    <name type="scientific">Afipia felis</name>
    <name type="common">Cat scratch disease bacillus</name>
    <dbReference type="NCBI Taxonomy" id="1035"/>
    <lineage>
        <taxon>Bacteria</taxon>
        <taxon>Pseudomonadati</taxon>
        <taxon>Pseudomonadota</taxon>
        <taxon>Alphaproteobacteria</taxon>
        <taxon>Hyphomicrobiales</taxon>
        <taxon>Nitrobacteraceae</taxon>
        <taxon>Afipia</taxon>
    </lineage>
</organism>
<keyword evidence="3" id="KW-1185">Reference proteome</keyword>
<gene>
    <name evidence="2" type="ORF">BN961_00072</name>
</gene>
<dbReference type="Proteomes" id="UP000035762">
    <property type="component" value="Unassembled WGS sequence"/>
</dbReference>
<dbReference type="RefSeq" id="WP_082156940.1">
    <property type="nucleotide sequence ID" value="NZ_CCAZ020000001.1"/>
</dbReference>
<dbReference type="STRING" id="1035.BN961_00072"/>
<name>A0A090MK62_AFIFE</name>
<feature type="region of interest" description="Disordered" evidence="1">
    <location>
        <begin position="349"/>
        <end position="393"/>
    </location>
</feature>
<comment type="caution">
    <text evidence="2">The sequence shown here is derived from an EMBL/GenBank/DDBJ whole genome shotgun (WGS) entry which is preliminary data.</text>
</comment>